<dbReference type="Gramene" id="Ma06_t27670.1">
    <property type="protein sequence ID" value="Ma06_p27670.1"/>
    <property type="gene ID" value="Ma06_g27670"/>
</dbReference>
<sequence>MSSGQACDLRECSLFVIFFIHDFTLHGQEHGSLSTLLIHGLVHGLFAYCNINKK</sequence>
<keyword evidence="3" id="KW-1185">Reference proteome</keyword>
<organism evidence="2 3">
    <name type="scientific">Musa acuminata subsp. malaccensis</name>
    <name type="common">Wild banana</name>
    <name type="synonym">Musa malaccensis</name>
    <dbReference type="NCBI Taxonomy" id="214687"/>
    <lineage>
        <taxon>Eukaryota</taxon>
        <taxon>Viridiplantae</taxon>
        <taxon>Streptophyta</taxon>
        <taxon>Embryophyta</taxon>
        <taxon>Tracheophyta</taxon>
        <taxon>Spermatophyta</taxon>
        <taxon>Magnoliopsida</taxon>
        <taxon>Liliopsida</taxon>
        <taxon>Zingiberales</taxon>
        <taxon>Musaceae</taxon>
        <taxon>Musa</taxon>
    </lineage>
</organism>
<dbReference type="AlphaFoldDB" id="A0A804JL58"/>
<evidence type="ECO:0000313" key="2">
    <source>
        <dbReference type="EnsemblPlants" id="Ma06_p27670.1"/>
    </source>
</evidence>
<dbReference type="InParanoid" id="A0A804JL58"/>
<name>A0A804JL58_MUSAM</name>
<evidence type="ECO:0000313" key="3">
    <source>
        <dbReference type="Proteomes" id="UP000012960"/>
    </source>
</evidence>
<reference evidence="1" key="1">
    <citation type="submission" date="2021-03" db="EMBL/GenBank/DDBJ databases">
        <authorList>
            <consortium name="Genoscope - CEA"/>
            <person name="William W."/>
        </authorList>
    </citation>
    <scope>NUCLEOTIDE SEQUENCE</scope>
    <source>
        <strain evidence="1">Doubled-haploid Pahang</strain>
    </source>
</reference>
<protein>
    <submittedName>
        <fullName evidence="1">(wild Malaysian banana) hypothetical protein</fullName>
    </submittedName>
</protein>
<dbReference type="EnsemblPlants" id="Ma06_t27670.1">
    <property type="protein sequence ID" value="Ma06_p27670.1"/>
    <property type="gene ID" value="Ma06_g27670"/>
</dbReference>
<reference evidence="2" key="2">
    <citation type="submission" date="2021-05" db="UniProtKB">
        <authorList>
            <consortium name="EnsemblPlants"/>
        </authorList>
    </citation>
    <scope>IDENTIFICATION</scope>
    <source>
        <strain evidence="2">subsp. malaccensis</strain>
    </source>
</reference>
<evidence type="ECO:0000313" key="1">
    <source>
        <dbReference type="EMBL" id="CAG1847587.1"/>
    </source>
</evidence>
<proteinExistence type="predicted"/>
<dbReference type="EMBL" id="HG996471">
    <property type="protein sequence ID" value="CAG1847587.1"/>
    <property type="molecule type" value="Genomic_DNA"/>
</dbReference>
<accession>A0A804JL58</accession>
<gene>
    <name evidence="1" type="ORF">GSMUA_173820.1</name>
</gene>
<dbReference type="Proteomes" id="UP000012960">
    <property type="component" value="Unplaced"/>
</dbReference>